<proteinExistence type="predicted"/>
<name>A0A0K2T7T3_LEPSM</name>
<evidence type="ECO:0000313" key="1">
    <source>
        <dbReference type="EMBL" id="CDW21526.1"/>
    </source>
</evidence>
<protein>
    <submittedName>
        <fullName evidence="1">Uncharacterized protein</fullName>
    </submittedName>
</protein>
<dbReference type="AlphaFoldDB" id="A0A0K2T7T3"/>
<accession>A0A0K2T7T3</accession>
<sequence length="77" mass="9012">MNQNVFLLINSLFSHLEHVIIVVHSTQENKSIIPLTGRKNRISIPTNRWGVYDSKTNQKFGVRTKKLCIFRKPVYRS</sequence>
<dbReference type="EMBL" id="HACA01004165">
    <property type="protein sequence ID" value="CDW21526.1"/>
    <property type="molecule type" value="Transcribed_RNA"/>
</dbReference>
<reference evidence="1" key="1">
    <citation type="submission" date="2014-05" db="EMBL/GenBank/DDBJ databases">
        <authorList>
            <person name="Chronopoulou M."/>
        </authorList>
    </citation>
    <scope>NUCLEOTIDE SEQUENCE</scope>
    <source>
        <tissue evidence="1">Whole organism</tissue>
    </source>
</reference>
<organism evidence="1">
    <name type="scientific">Lepeophtheirus salmonis</name>
    <name type="common">Salmon louse</name>
    <name type="synonym">Caligus salmonis</name>
    <dbReference type="NCBI Taxonomy" id="72036"/>
    <lineage>
        <taxon>Eukaryota</taxon>
        <taxon>Metazoa</taxon>
        <taxon>Ecdysozoa</taxon>
        <taxon>Arthropoda</taxon>
        <taxon>Crustacea</taxon>
        <taxon>Multicrustacea</taxon>
        <taxon>Hexanauplia</taxon>
        <taxon>Copepoda</taxon>
        <taxon>Siphonostomatoida</taxon>
        <taxon>Caligidae</taxon>
        <taxon>Lepeophtheirus</taxon>
    </lineage>
</organism>